<feature type="transmembrane region" description="Helical" evidence="1">
    <location>
        <begin position="176"/>
        <end position="195"/>
    </location>
</feature>
<dbReference type="AlphaFoldDB" id="A0A226DSJ7"/>
<dbReference type="EMBL" id="LNIX01000011">
    <property type="protein sequence ID" value="OXA48465.1"/>
    <property type="molecule type" value="Genomic_DNA"/>
</dbReference>
<comment type="caution">
    <text evidence="2">The sequence shown here is derived from an EMBL/GenBank/DDBJ whole genome shotgun (WGS) entry which is preliminary data.</text>
</comment>
<accession>A0A226DSJ7</accession>
<feature type="transmembrane region" description="Helical" evidence="1">
    <location>
        <begin position="317"/>
        <end position="338"/>
    </location>
</feature>
<dbReference type="OrthoDB" id="8297814at2759"/>
<sequence length="378" mass="43507">MGVGEENGSGEDRSKNIILFGVNEGAKEDYKGRDQIIKDLRAGLGFVFDYDEAFRLGKTKGATPRPLLVRLMRTRDKWEIFSNKKKLRIDPAGPFAKIYINEDQSKEERQQQKALRDKMKELQAADTTLKGSIKGNTLFIYVLCGFLHFLALSKFVAEVRTDGSHKFGANPVDYLYLFQSAATLWNYIFLTYFIFFRMSTLLPEVVHQCENMVKKPVWKLTSYLHKVSSHFLITAVTLLSTLRCLVEFILFNPDEQDQQLFHTQFHNDVISLKQTWTRNIPWISYFYDDLTTDLLAVPEILEMYEDLKTLSDLMNVAFSKIMLPYAVDVMFFYATHLLDIVASKTSPAKLYLALAFLVVMVTILLLSDASRRTDGMQK</sequence>
<evidence type="ECO:0000313" key="2">
    <source>
        <dbReference type="EMBL" id="OXA48465.1"/>
    </source>
</evidence>
<keyword evidence="1" id="KW-0812">Transmembrane</keyword>
<gene>
    <name evidence="2" type="ORF">Fcan01_16359</name>
</gene>
<dbReference type="PANTHER" id="PTHR37445">
    <property type="entry name" value="PROTEIN CBG24663"/>
    <property type="match status" value="1"/>
</dbReference>
<dbReference type="PANTHER" id="PTHR37445:SF3">
    <property type="entry name" value="ZINC FINGER PHD-TYPE DOMAIN-CONTAINING PROTEIN"/>
    <property type="match status" value="1"/>
</dbReference>
<feature type="transmembrane region" description="Helical" evidence="1">
    <location>
        <begin position="138"/>
        <end position="156"/>
    </location>
</feature>
<protein>
    <submittedName>
        <fullName evidence="2">Uncharacterized protein</fullName>
    </submittedName>
</protein>
<keyword evidence="3" id="KW-1185">Reference proteome</keyword>
<dbReference type="Proteomes" id="UP000198287">
    <property type="component" value="Unassembled WGS sequence"/>
</dbReference>
<name>A0A226DSJ7_FOLCA</name>
<keyword evidence="1" id="KW-1133">Transmembrane helix</keyword>
<feature type="transmembrane region" description="Helical" evidence="1">
    <location>
        <begin position="350"/>
        <end position="369"/>
    </location>
</feature>
<evidence type="ECO:0000313" key="3">
    <source>
        <dbReference type="Proteomes" id="UP000198287"/>
    </source>
</evidence>
<evidence type="ECO:0000256" key="1">
    <source>
        <dbReference type="SAM" id="Phobius"/>
    </source>
</evidence>
<keyword evidence="1" id="KW-0472">Membrane</keyword>
<proteinExistence type="predicted"/>
<organism evidence="2 3">
    <name type="scientific">Folsomia candida</name>
    <name type="common">Springtail</name>
    <dbReference type="NCBI Taxonomy" id="158441"/>
    <lineage>
        <taxon>Eukaryota</taxon>
        <taxon>Metazoa</taxon>
        <taxon>Ecdysozoa</taxon>
        <taxon>Arthropoda</taxon>
        <taxon>Hexapoda</taxon>
        <taxon>Collembola</taxon>
        <taxon>Entomobryomorpha</taxon>
        <taxon>Isotomoidea</taxon>
        <taxon>Isotomidae</taxon>
        <taxon>Proisotominae</taxon>
        <taxon>Folsomia</taxon>
    </lineage>
</organism>
<reference evidence="2 3" key="1">
    <citation type="submission" date="2015-12" db="EMBL/GenBank/DDBJ databases">
        <title>The genome of Folsomia candida.</title>
        <authorList>
            <person name="Faddeeva A."/>
            <person name="Derks M.F."/>
            <person name="Anvar Y."/>
            <person name="Smit S."/>
            <person name="Van Straalen N."/>
            <person name="Roelofs D."/>
        </authorList>
    </citation>
    <scope>NUCLEOTIDE SEQUENCE [LARGE SCALE GENOMIC DNA]</scope>
    <source>
        <strain evidence="2 3">VU population</strain>
        <tissue evidence="2">Whole body</tissue>
    </source>
</reference>